<feature type="region of interest" description="Disordered" evidence="1">
    <location>
        <begin position="632"/>
        <end position="652"/>
    </location>
</feature>
<keyword evidence="3" id="KW-1185">Reference proteome</keyword>
<feature type="compositionally biased region" description="Low complexity" evidence="1">
    <location>
        <begin position="259"/>
        <end position="270"/>
    </location>
</feature>
<feature type="compositionally biased region" description="Basic and acidic residues" evidence="1">
    <location>
        <begin position="1256"/>
        <end position="1273"/>
    </location>
</feature>
<feature type="compositionally biased region" description="Low complexity" evidence="1">
    <location>
        <begin position="1193"/>
        <end position="1209"/>
    </location>
</feature>
<feature type="compositionally biased region" description="Polar residues" evidence="1">
    <location>
        <begin position="1294"/>
        <end position="1307"/>
    </location>
</feature>
<organism evidence="2 3">
    <name type="scientific">Clathrus columnatus</name>
    <dbReference type="NCBI Taxonomy" id="1419009"/>
    <lineage>
        <taxon>Eukaryota</taxon>
        <taxon>Fungi</taxon>
        <taxon>Dikarya</taxon>
        <taxon>Basidiomycota</taxon>
        <taxon>Agaricomycotina</taxon>
        <taxon>Agaricomycetes</taxon>
        <taxon>Phallomycetidae</taxon>
        <taxon>Phallales</taxon>
        <taxon>Clathraceae</taxon>
        <taxon>Clathrus</taxon>
    </lineage>
</organism>
<feature type="compositionally biased region" description="Polar residues" evidence="1">
    <location>
        <begin position="352"/>
        <end position="365"/>
    </location>
</feature>
<feature type="compositionally biased region" description="Polar residues" evidence="1">
    <location>
        <begin position="1131"/>
        <end position="1145"/>
    </location>
</feature>
<evidence type="ECO:0000313" key="3">
    <source>
        <dbReference type="Proteomes" id="UP001050691"/>
    </source>
</evidence>
<feature type="region of interest" description="Disordered" evidence="1">
    <location>
        <begin position="203"/>
        <end position="283"/>
    </location>
</feature>
<evidence type="ECO:0000256" key="1">
    <source>
        <dbReference type="SAM" id="MobiDB-lite"/>
    </source>
</evidence>
<feature type="region of interest" description="Disordered" evidence="1">
    <location>
        <begin position="147"/>
        <end position="182"/>
    </location>
</feature>
<feature type="compositionally biased region" description="Polar residues" evidence="1">
    <location>
        <begin position="484"/>
        <end position="506"/>
    </location>
</feature>
<feature type="compositionally biased region" description="Polar residues" evidence="1">
    <location>
        <begin position="1211"/>
        <end position="1242"/>
    </location>
</feature>
<reference evidence="2" key="1">
    <citation type="submission" date="2021-10" db="EMBL/GenBank/DDBJ databases">
        <title>De novo Genome Assembly of Clathrus columnatus (Basidiomycota, Fungi) Using Illumina and Nanopore Sequence Data.</title>
        <authorList>
            <person name="Ogiso-Tanaka E."/>
            <person name="Itagaki H."/>
            <person name="Hosoya T."/>
            <person name="Hosaka K."/>
        </authorList>
    </citation>
    <scope>NUCLEOTIDE SEQUENCE</scope>
    <source>
        <strain evidence="2">MO-923</strain>
    </source>
</reference>
<feature type="region of interest" description="Disordered" evidence="1">
    <location>
        <begin position="1108"/>
        <end position="1332"/>
    </location>
</feature>
<feature type="compositionally biased region" description="Low complexity" evidence="1">
    <location>
        <begin position="153"/>
        <end position="171"/>
    </location>
</feature>
<feature type="region of interest" description="Disordered" evidence="1">
    <location>
        <begin position="791"/>
        <end position="821"/>
    </location>
</feature>
<dbReference type="Proteomes" id="UP001050691">
    <property type="component" value="Unassembled WGS sequence"/>
</dbReference>
<feature type="compositionally biased region" description="Polar residues" evidence="1">
    <location>
        <begin position="312"/>
        <end position="330"/>
    </location>
</feature>
<feature type="region of interest" description="Disordered" evidence="1">
    <location>
        <begin position="913"/>
        <end position="957"/>
    </location>
</feature>
<protein>
    <submittedName>
        <fullName evidence="2">Uncharacterized protein</fullName>
    </submittedName>
</protein>
<feature type="region of interest" description="Disordered" evidence="1">
    <location>
        <begin position="466"/>
        <end position="583"/>
    </location>
</feature>
<evidence type="ECO:0000313" key="2">
    <source>
        <dbReference type="EMBL" id="GJJ11942.1"/>
    </source>
</evidence>
<name>A0AAV5ABC8_9AGAM</name>
<feature type="compositionally biased region" description="Polar residues" evidence="1">
    <location>
        <begin position="1076"/>
        <end position="1086"/>
    </location>
</feature>
<feature type="region of interest" description="Disordered" evidence="1">
    <location>
        <begin position="840"/>
        <end position="900"/>
    </location>
</feature>
<feature type="region of interest" description="Disordered" evidence="1">
    <location>
        <begin position="1610"/>
        <end position="1651"/>
    </location>
</feature>
<feature type="compositionally biased region" description="Low complexity" evidence="1">
    <location>
        <begin position="1150"/>
        <end position="1165"/>
    </location>
</feature>
<feature type="compositionally biased region" description="Basic and acidic residues" evidence="1">
    <location>
        <begin position="1012"/>
        <end position="1021"/>
    </location>
</feature>
<feature type="compositionally biased region" description="Polar residues" evidence="1">
    <location>
        <begin position="885"/>
        <end position="900"/>
    </location>
</feature>
<feature type="compositionally biased region" description="Polar residues" evidence="1">
    <location>
        <begin position="554"/>
        <end position="568"/>
    </location>
</feature>
<proteinExistence type="predicted"/>
<feature type="compositionally biased region" description="Polar residues" evidence="1">
    <location>
        <begin position="1472"/>
        <end position="1484"/>
    </location>
</feature>
<sequence>MSRKKSDAKRAQVPENLLIDHPPPQSNSEDDSALQLPPVSDFRTSLILPSLSRRFTLLRNSNGDPISLDNVRSRFAEQRARGEEIQITEEEEDIIVQALSDIQATSMTQTMSLTLSGTAVSPSLGDDNAFTAQGESSIHKTGEHVNSIKGGISHSLPSPTSSSHLTSLGTSRPPYRNSNKRYSNNLFGSGRFHDTSYFQTVSKTSVESRSTASLTGSDSQGGSVRSTRSLKDTESNNQPDVDVSGEGTNGLPEKGRLRPAVSSSAAQVPAPRMPNEFTPQQMGRTTLALQQVIRSMEEEAEETIVVPRSRPPTGQSTKPTEQPSAGTPTSWIEKRPVDDRDLEDAPSPQGHVLSSTMAQSSSQPIAYSPTPSPAPYNRQDTISPTPRIPGYIPGMTRPLTPRAIDSDREGETNGYSTTPRARSPAHPNVPQLPSYVTASFSSRHQHQPSVVSVSSVEVPIQTILPPSILRTTTPRGPSPGIPLRTTSPAPSRSRGNSTTNAQISSPLPSPTPDDRFKSDFMMRRSMSPFTPAAGTGYTGSRPATPSASPWRPNSPYSQSRGASLSPRETGSPGPELGRHSRNGSLVSSETHMDALQRSNSNVYAPFSSWMSNMNVSHPDTSITSVDLGQPLNTSTSTTNRLANRVPTPVSSRVRPIDRSATLNDAGAGQDPILLNRPINKKVPKRIQTATPPPHNNHVQVQIQTQTQTQLTAPVALHTPSTSSNSSSNVNLNIYGGASPMFSPLLNTSATSLLSVGSSYHSWADDDGKKTGWDQLVEYDSQRSPWQEILNSHDQHGSETDDSSDVEPNENPEEVLHRTAGLSKSDLVALHKRLVEDAMNKRMFDPPRSPIRRRRMSNSRASFSAAHVRENGASSPAPPPRQPTPVANQSPPSSTKESNSRANALLDSVLHSIQNGSQGHSQPPPITSPSQLDPQPQPLLNHSTPTHSPEEVPAHSSAPALAPGAVAGLTSLVAPSLSHTSSTITASDAPTAEPPSTIDDDYSSRLPSISSGRESREDDTSARYKALVDAIAVHEEHTKTEAQTSHDDVAPTSPASPPAQTHEDDSGEATEVPPSRSWRSPQAVVTPTNHVQLVRDVSRRTAEATAALKSRTQVTDNDGTIRRKPKAPINVQHISNPQLISSSTASLEAMPSVSSPTRPSPVASPVDRPTSKLTDRFRKFRGSLRSKPQQSDATLSSVSSPTTSLHSPLSAQRPQATVQPSKATASSPQRSTPSITVNRSTSVKAPLSNAVTPPKKSILDIFRKPKKDAPKEFPRPPFVENPSYSNDIGLRAVSRNASQVRPTYTVSPPASRHRPSGEAERDPIPSRRSEDYPLVEDSRAASPHDLNTVKQFLSAASRLGIDPQVVNEVLARSGSVSSKQQPPRMQVMTPNYASNAPPSNDPLPALMSRGDHIERSKTPDLTAKPATLRPHPVNRYPEGEVVRRTLVFANDNISASDLNNLLRKDSIPERQSRSASAASFHSVGSTAPREPREPPVPRLPANLPTNIPRTHASKPSESSSFFEAVYGHDGYGENVDGASAIPITSTTQLEDHPGHGPALEVLELSNGQMVWSVLSSLRSEDEDDQSFFRRSMASSRGHDGNDDMEIRVKEHKRWDSKNSNISQGPYNNNNNNNTNSRRRAPAPSGPRPETKVFRTNASTIGRLIDDLSKNMDSGTINFHRTMATPPIAQSSATSFHSESSGRQVERDIDALLNALGPRQGS</sequence>
<feature type="compositionally biased region" description="Polar residues" evidence="1">
    <location>
        <begin position="632"/>
        <end position="641"/>
    </location>
</feature>
<gene>
    <name evidence="2" type="ORF">Clacol_006180</name>
</gene>
<feature type="compositionally biased region" description="Basic and acidic residues" evidence="1">
    <location>
        <begin position="1037"/>
        <end position="1048"/>
    </location>
</feature>
<feature type="compositionally biased region" description="Basic and acidic residues" evidence="1">
    <location>
        <begin position="1"/>
        <end position="12"/>
    </location>
</feature>
<feature type="region of interest" description="Disordered" evidence="1">
    <location>
        <begin position="1684"/>
        <end position="1703"/>
    </location>
</feature>
<accession>A0AAV5ABC8</accession>
<feature type="region of interest" description="Disordered" evidence="1">
    <location>
        <begin position="1"/>
        <end position="36"/>
    </location>
</feature>
<feature type="compositionally biased region" description="Polar residues" evidence="1">
    <location>
        <begin position="1616"/>
        <end position="1625"/>
    </location>
</feature>
<feature type="region of interest" description="Disordered" evidence="1">
    <location>
        <begin position="298"/>
        <end position="433"/>
    </location>
</feature>
<feature type="compositionally biased region" description="Polar residues" evidence="1">
    <location>
        <begin position="1686"/>
        <end position="1701"/>
    </location>
</feature>
<feature type="compositionally biased region" description="Basic and acidic residues" evidence="1">
    <location>
        <begin position="512"/>
        <end position="522"/>
    </location>
</feature>
<feature type="region of interest" description="Disordered" evidence="1">
    <location>
        <begin position="1037"/>
        <end position="1086"/>
    </location>
</feature>
<feature type="compositionally biased region" description="Acidic residues" evidence="1">
    <location>
        <begin position="799"/>
        <end position="812"/>
    </location>
</feature>
<feature type="compositionally biased region" description="Polar residues" evidence="1">
    <location>
        <begin position="1502"/>
        <end position="1518"/>
    </location>
</feature>
<feature type="compositionally biased region" description="Low complexity" evidence="1">
    <location>
        <begin position="930"/>
        <end position="939"/>
    </location>
</feature>
<dbReference type="EMBL" id="BPWL01000007">
    <property type="protein sequence ID" value="GJJ11942.1"/>
    <property type="molecule type" value="Genomic_DNA"/>
</dbReference>
<feature type="compositionally biased region" description="Polar residues" evidence="1">
    <location>
        <begin position="203"/>
        <end position="227"/>
    </location>
</feature>
<comment type="caution">
    <text evidence="2">The sequence shown here is derived from an EMBL/GenBank/DDBJ whole genome shotgun (WGS) entry which is preliminary data.</text>
</comment>
<feature type="region of interest" description="Disordered" evidence="1">
    <location>
        <begin position="981"/>
        <end position="1021"/>
    </location>
</feature>
<feature type="compositionally biased region" description="Basic and acidic residues" evidence="1">
    <location>
        <begin position="1314"/>
        <end position="1332"/>
    </location>
</feature>
<feature type="region of interest" description="Disordered" evidence="1">
    <location>
        <begin position="1463"/>
        <end position="1518"/>
    </location>
</feature>